<reference evidence="2" key="1">
    <citation type="journal article" date="2019" name="Int. J. Syst. Evol. Microbiol.">
        <title>The Global Catalogue of Microorganisms (GCM) 10K type strain sequencing project: providing services to taxonomists for standard genome sequencing and annotation.</title>
        <authorList>
            <consortium name="The Broad Institute Genomics Platform"/>
            <consortium name="The Broad Institute Genome Sequencing Center for Infectious Disease"/>
            <person name="Wu L."/>
            <person name="Ma J."/>
        </authorList>
    </citation>
    <scope>NUCLEOTIDE SEQUENCE [LARGE SCALE GENOMIC DNA]</scope>
    <source>
        <strain evidence="2">JCM 17110</strain>
    </source>
</reference>
<evidence type="ECO:0000313" key="1">
    <source>
        <dbReference type="EMBL" id="GAA3550874.1"/>
    </source>
</evidence>
<comment type="caution">
    <text evidence="1">The sequence shown here is derived from an EMBL/GenBank/DDBJ whole genome shotgun (WGS) entry which is preliminary data.</text>
</comment>
<protein>
    <submittedName>
        <fullName evidence="1">Uncharacterized protein</fullName>
    </submittedName>
</protein>
<proteinExistence type="predicted"/>
<accession>A0ABP6WHN0</accession>
<organism evidence="1 2">
    <name type="scientific">Zobellella aerophila</name>
    <dbReference type="NCBI Taxonomy" id="870480"/>
    <lineage>
        <taxon>Bacteria</taxon>
        <taxon>Pseudomonadati</taxon>
        <taxon>Pseudomonadota</taxon>
        <taxon>Gammaproteobacteria</taxon>
        <taxon>Aeromonadales</taxon>
        <taxon>Aeromonadaceae</taxon>
        <taxon>Zobellella</taxon>
    </lineage>
</organism>
<sequence length="54" mass="5974">MYIDGYSNGDVFPSQGREVEEALRISVAECFLLEQGGRDEKLASKVLHPPNPLP</sequence>
<dbReference type="Proteomes" id="UP001500795">
    <property type="component" value="Unassembled WGS sequence"/>
</dbReference>
<keyword evidence="2" id="KW-1185">Reference proteome</keyword>
<gene>
    <name evidence="1" type="ORF">GCM10022394_33820</name>
</gene>
<evidence type="ECO:0000313" key="2">
    <source>
        <dbReference type="Proteomes" id="UP001500795"/>
    </source>
</evidence>
<dbReference type="EMBL" id="BAABCX010000008">
    <property type="protein sequence ID" value="GAA3550874.1"/>
    <property type="molecule type" value="Genomic_DNA"/>
</dbReference>
<name>A0ABP6WHN0_9GAMM</name>